<gene>
    <name evidence="3" type="ORF">Zmor_004562</name>
    <name evidence="2" type="ORF">Zmor_014594</name>
</gene>
<dbReference type="InterPro" id="IPR043502">
    <property type="entry name" value="DNA/RNA_pol_sf"/>
</dbReference>
<evidence type="ECO:0000313" key="4">
    <source>
        <dbReference type="Proteomes" id="UP001168821"/>
    </source>
</evidence>
<dbReference type="PANTHER" id="PTHR34072">
    <property type="entry name" value="ENZYMATIC POLYPROTEIN-RELATED"/>
    <property type="match status" value="1"/>
</dbReference>
<sequence>MLKFPDFEKVFYLQTDGSGVALGAELYQLLKDGEHGVIGFASRVLRSPELLYTVTEKELLPIFFRLQKYILLFFLVIGTDHYALNFLK</sequence>
<name>A0AA38IMK7_9CUCU</name>
<protein>
    <recommendedName>
        <fullName evidence="1">Reverse transcriptase/retrotransposon-derived protein RNase H-like domain-containing protein</fullName>
    </recommendedName>
</protein>
<keyword evidence="4" id="KW-1185">Reference proteome</keyword>
<dbReference type="Proteomes" id="UP001168821">
    <property type="component" value="Unassembled WGS sequence"/>
</dbReference>
<dbReference type="GO" id="GO:0071897">
    <property type="term" value="P:DNA biosynthetic process"/>
    <property type="evidence" value="ECO:0007669"/>
    <property type="project" value="UniProtKB-ARBA"/>
</dbReference>
<proteinExistence type="predicted"/>
<dbReference type="EMBL" id="JALNTZ010000004">
    <property type="protein sequence ID" value="KAJ3655463.1"/>
    <property type="molecule type" value="Genomic_DNA"/>
</dbReference>
<evidence type="ECO:0000313" key="2">
    <source>
        <dbReference type="EMBL" id="KAJ3655463.1"/>
    </source>
</evidence>
<feature type="domain" description="Reverse transcriptase/retrotransposon-derived protein RNase H-like" evidence="1">
    <location>
        <begin position="1"/>
        <end position="69"/>
    </location>
</feature>
<comment type="caution">
    <text evidence="3">The sequence shown here is derived from an EMBL/GenBank/DDBJ whole genome shotgun (WGS) entry which is preliminary data.</text>
</comment>
<dbReference type="AlphaFoldDB" id="A0AA38IMK7"/>
<evidence type="ECO:0000259" key="1">
    <source>
        <dbReference type="Pfam" id="PF17919"/>
    </source>
</evidence>
<accession>A0AA38IMK7</accession>
<evidence type="ECO:0000313" key="3">
    <source>
        <dbReference type="EMBL" id="KAJ3660092.1"/>
    </source>
</evidence>
<dbReference type="InterPro" id="IPR041577">
    <property type="entry name" value="RT_RNaseH_2"/>
</dbReference>
<dbReference type="SUPFAM" id="SSF56672">
    <property type="entry name" value="DNA/RNA polymerases"/>
    <property type="match status" value="1"/>
</dbReference>
<organism evidence="3 4">
    <name type="scientific">Zophobas morio</name>
    <dbReference type="NCBI Taxonomy" id="2755281"/>
    <lineage>
        <taxon>Eukaryota</taxon>
        <taxon>Metazoa</taxon>
        <taxon>Ecdysozoa</taxon>
        <taxon>Arthropoda</taxon>
        <taxon>Hexapoda</taxon>
        <taxon>Insecta</taxon>
        <taxon>Pterygota</taxon>
        <taxon>Neoptera</taxon>
        <taxon>Endopterygota</taxon>
        <taxon>Coleoptera</taxon>
        <taxon>Polyphaga</taxon>
        <taxon>Cucujiformia</taxon>
        <taxon>Tenebrionidae</taxon>
        <taxon>Zophobas</taxon>
    </lineage>
</organism>
<reference evidence="3" key="1">
    <citation type="journal article" date="2023" name="G3 (Bethesda)">
        <title>Whole genome assemblies of Zophobas morio and Tenebrio molitor.</title>
        <authorList>
            <person name="Kaur S."/>
            <person name="Stinson S.A."/>
            <person name="diCenzo G.C."/>
        </authorList>
    </citation>
    <scope>NUCLEOTIDE SEQUENCE</scope>
    <source>
        <strain evidence="3">QUZm001</strain>
    </source>
</reference>
<dbReference type="PANTHER" id="PTHR34072:SF52">
    <property type="entry name" value="RIBONUCLEASE H"/>
    <property type="match status" value="1"/>
</dbReference>
<dbReference type="EMBL" id="JALNTZ010000002">
    <property type="protein sequence ID" value="KAJ3660092.1"/>
    <property type="molecule type" value="Genomic_DNA"/>
</dbReference>
<dbReference type="Pfam" id="PF17919">
    <property type="entry name" value="RT_RNaseH_2"/>
    <property type="match status" value="1"/>
</dbReference>